<reference evidence="2" key="1">
    <citation type="submission" date="2009-11" db="EMBL/GenBank/DDBJ databases">
        <authorList>
            <consortium name="The Broad Institute Genome Sequencing Platform"/>
            <person name="Ward D."/>
            <person name="Feldgarden M."/>
            <person name="Earl A."/>
            <person name="Young S.K."/>
            <person name="Zeng Q."/>
            <person name="Koehrsen M."/>
            <person name="Alvarado L."/>
            <person name="Berlin A."/>
            <person name="Bochicchio J."/>
            <person name="Borenstein D."/>
            <person name="Chapman S.B."/>
            <person name="Chen Z."/>
            <person name="Engels R."/>
            <person name="Freedman E."/>
            <person name="Gellesch M."/>
            <person name="Goldberg J."/>
            <person name="Griggs A."/>
            <person name="Gujja S."/>
            <person name="Heilman E."/>
            <person name="Heiman D."/>
            <person name="Hepburn T."/>
            <person name="Howarth C."/>
            <person name="Jen D."/>
            <person name="Larson L."/>
            <person name="Lewis B."/>
            <person name="Mehta T."/>
            <person name="Park D."/>
            <person name="Pearson M."/>
            <person name="Roberts A."/>
            <person name="Saif S."/>
            <person name="Shea T."/>
            <person name="Shenoy N."/>
            <person name="Sisk P."/>
            <person name="Stolte C."/>
            <person name="Sykes S."/>
            <person name="Thomson T."/>
            <person name="Walk T."/>
            <person name="White J."/>
            <person name="Yandava C."/>
            <person name="Izard J."/>
            <person name="Baranova O.V."/>
            <person name="Blanton J.M."/>
            <person name="Tanner A.C."/>
            <person name="Dewhirst F.E."/>
            <person name="Haas B."/>
            <person name="Nusbaum C."/>
            <person name="Birren B."/>
        </authorList>
    </citation>
    <scope>NUCLEOTIDE SEQUENCE [LARGE SCALE GENOMIC DNA]</scope>
    <source>
        <strain evidence="2">1-1 BBBD Race 1</strain>
    </source>
</reference>
<reference evidence="3 4" key="3">
    <citation type="journal article" date="2017" name="G3 (Bethesda)">
        <title>Comparative analysis highlights variable genome content of wheat rusts and divergence of the mating loci.</title>
        <authorList>
            <person name="Cuomo C.A."/>
            <person name="Bakkeren G."/>
            <person name="Khalil H.B."/>
            <person name="Panwar V."/>
            <person name="Joly D."/>
            <person name="Linning R."/>
            <person name="Sakthikumar S."/>
            <person name="Song X."/>
            <person name="Adiconis X."/>
            <person name="Fan L."/>
            <person name="Goldberg J.M."/>
            <person name="Levin J.Z."/>
            <person name="Young S."/>
            <person name="Zeng Q."/>
            <person name="Anikster Y."/>
            <person name="Bruce M."/>
            <person name="Wang M."/>
            <person name="Yin C."/>
            <person name="McCallum B."/>
            <person name="Szabo L.J."/>
            <person name="Hulbert S."/>
            <person name="Chen X."/>
            <person name="Fellers J.P."/>
        </authorList>
    </citation>
    <scope>NUCLEOTIDE SEQUENCE</scope>
    <source>
        <strain evidence="3">isolate 1-1 / race 1 (BBBD)</strain>
        <strain evidence="4">Isolate 1-1 / race 1 (BBBD)</strain>
    </source>
</reference>
<feature type="region of interest" description="Disordered" evidence="1">
    <location>
        <begin position="1"/>
        <end position="53"/>
    </location>
</feature>
<reference evidence="3" key="4">
    <citation type="submission" date="2025-05" db="UniProtKB">
        <authorList>
            <consortium name="EnsemblFungi"/>
        </authorList>
    </citation>
    <scope>IDENTIFICATION</scope>
    <source>
        <strain evidence="3">isolate 1-1 / race 1 (BBBD)</strain>
    </source>
</reference>
<protein>
    <submittedName>
        <fullName evidence="2 3">Uncharacterized protein</fullName>
    </submittedName>
</protein>
<dbReference type="AlphaFoldDB" id="A0A180G879"/>
<dbReference type="EMBL" id="ADAS02000160">
    <property type="protein sequence ID" value="OAV88679.1"/>
    <property type="molecule type" value="Genomic_DNA"/>
</dbReference>
<keyword evidence="4" id="KW-1185">Reference proteome</keyword>
<feature type="compositionally biased region" description="Basic and acidic residues" evidence="1">
    <location>
        <begin position="29"/>
        <end position="48"/>
    </location>
</feature>
<reference evidence="2" key="2">
    <citation type="submission" date="2016-05" db="EMBL/GenBank/DDBJ databases">
        <title>Comparative analysis highlights variable genome content of wheat rusts and divergence of the mating loci.</title>
        <authorList>
            <person name="Cuomo C.A."/>
            <person name="Bakkeren G."/>
            <person name="Szabo L."/>
            <person name="Khalil H."/>
            <person name="Joly D."/>
            <person name="Goldberg J."/>
            <person name="Young S."/>
            <person name="Zeng Q."/>
            <person name="Fellers J."/>
        </authorList>
    </citation>
    <scope>NUCLEOTIDE SEQUENCE [LARGE SCALE GENOMIC DNA]</scope>
    <source>
        <strain evidence="2">1-1 BBBD Race 1</strain>
    </source>
</reference>
<gene>
    <name evidence="2" type="ORF">PTTG_28957</name>
</gene>
<evidence type="ECO:0000313" key="3">
    <source>
        <dbReference type="EnsemblFungi" id="PTTG_28957-t43_1-p1"/>
    </source>
</evidence>
<evidence type="ECO:0000256" key="1">
    <source>
        <dbReference type="SAM" id="MobiDB-lite"/>
    </source>
</evidence>
<accession>A0A180G879</accession>
<dbReference type="EnsemblFungi" id="PTTG_28957-t43_1">
    <property type="protein sequence ID" value="PTTG_28957-t43_1-p1"/>
    <property type="gene ID" value="PTTG_28957"/>
</dbReference>
<evidence type="ECO:0000313" key="4">
    <source>
        <dbReference type="Proteomes" id="UP000005240"/>
    </source>
</evidence>
<dbReference type="OrthoDB" id="2495605at2759"/>
<dbReference type="VEuPathDB" id="FungiDB:PTTG_28957"/>
<dbReference type="Proteomes" id="UP000005240">
    <property type="component" value="Unassembled WGS sequence"/>
</dbReference>
<proteinExistence type="predicted"/>
<evidence type="ECO:0000313" key="2">
    <source>
        <dbReference type="EMBL" id="OAV88679.1"/>
    </source>
</evidence>
<organism evidence="2">
    <name type="scientific">Puccinia triticina (isolate 1-1 / race 1 (BBBD))</name>
    <name type="common">Brown leaf rust fungus</name>
    <dbReference type="NCBI Taxonomy" id="630390"/>
    <lineage>
        <taxon>Eukaryota</taxon>
        <taxon>Fungi</taxon>
        <taxon>Dikarya</taxon>
        <taxon>Basidiomycota</taxon>
        <taxon>Pucciniomycotina</taxon>
        <taxon>Pucciniomycetes</taxon>
        <taxon>Pucciniales</taxon>
        <taxon>Pucciniaceae</taxon>
        <taxon>Puccinia</taxon>
    </lineage>
</organism>
<name>A0A180G879_PUCT1</name>
<sequence length="247" mass="27632">MASVVPRLTLSSPDGAHLDAIPLVPSPQRESHRPSDLKLSPLEDRETTEPFEDHDDSFYSLKIPSPTYQIMFTPRFLMTSCDSEDDYSDRLSENSADDLVFTQSRLPPWSSAAEHVKPLVDRFIDEERRQHDVARLAWRPALPATPTASTQSLSASSGLDSRTDALETQSSSFVACLSRHESPTIDHHEIGPLLRRTQSLSTLLRGPSHSSKNHLGLSTIWISGSIYQQQDKEDEIKRWASDISITP</sequence>